<evidence type="ECO:0000313" key="5">
    <source>
        <dbReference type="EMBL" id="RWR77218.1"/>
    </source>
</evidence>
<dbReference type="EMBL" id="QPKB01000002">
    <property type="protein sequence ID" value="RWR77218.1"/>
    <property type="molecule type" value="Genomic_DNA"/>
</dbReference>
<dbReference type="CDD" id="cd21039">
    <property type="entry name" value="NURR"/>
    <property type="match status" value="1"/>
</dbReference>
<evidence type="ECO:0000313" key="6">
    <source>
        <dbReference type="Proteomes" id="UP000283530"/>
    </source>
</evidence>
<feature type="domain" description="RRM" evidence="4">
    <location>
        <begin position="101"/>
        <end position="209"/>
    </location>
</feature>
<dbReference type="InterPro" id="IPR041337">
    <property type="entry name" value="hnRNP_Q_AcD"/>
</dbReference>
<reference evidence="5 6" key="1">
    <citation type="journal article" date="2019" name="Nat. Plants">
        <title>Stout camphor tree genome fills gaps in understanding of flowering plant genome evolution.</title>
        <authorList>
            <person name="Chaw S.M."/>
            <person name="Liu Y.C."/>
            <person name="Wu Y.W."/>
            <person name="Wang H.Y."/>
            <person name="Lin C.I."/>
            <person name="Wu C.S."/>
            <person name="Ke H.M."/>
            <person name="Chang L.Y."/>
            <person name="Hsu C.Y."/>
            <person name="Yang H.T."/>
            <person name="Sudianto E."/>
            <person name="Hsu M.H."/>
            <person name="Wu K.P."/>
            <person name="Wang L.N."/>
            <person name="Leebens-Mack J.H."/>
            <person name="Tsai I.J."/>
        </authorList>
    </citation>
    <scope>NUCLEOTIDE SEQUENCE [LARGE SCALE GENOMIC DNA]</scope>
    <source>
        <strain evidence="6">cv. Chaw 1501</strain>
        <tissue evidence="5">Young leaves</tissue>
    </source>
</reference>
<feature type="region of interest" description="Disordered" evidence="3">
    <location>
        <begin position="280"/>
        <end position="322"/>
    </location>
</feature>
<proteinExistence type="predicted"/>
<feature type="compositionally biased region" description="Basic and acidic residues" evidence="3">
    <location>
        <begin position="310"/>
        <end position="322"/>
    </location>
</feature>
<feature type="compositionally biased region" description="Basic and acidic residues" evidence="3">
    <location>
        <begin position="283"/>
        <end position="299"/>
    </location>
</feature>
<dbReference type="PANTHER" id="PTHR21245">
    <property type="entry name" value="HETEROGENEOUS NUCLEAR RIBONUCLEOPROTEIN"/>
    <property type="match status" value="1"/>
</dbReference>
<keyword evidence="1 2" id="KW-0694">RNA-binding</keyword>
<dbReference type="Pfam" id="PF18360">
    <property type="entry name" value="hnRNP_Q_AcD"/>
    <property type="match status" value="1"/>
</dbReference>
<accession>A0A443NFE9</accession>
<organism evidence="5 6">
    <name type="scientific">Cinnamomum micranthum f. kanehirae</name>
    <dbReference type="NCBI Taxonomy" id="337451"/>
    <lineage>
        <taxon>Eukaryota</taxon>
        <taxon>Viridiplantae</taxon>
        <taxon>Streptophyta</taxon>
        <taxon>Embryophyta</taxon>
        <taxon>Tracheophyta</taxon>
        <taxon>Spermatophyta</taxon>
        <taxon>Magnoliopsida</taxon>
        <taxon>Magnoliidae</taxon>
        <taxon>Laurales</taxon>
        <taxon>Lauraceae</taxon>
        <taxon>Cinnamomum</taxon>
    </lineage>
</organism>
<feature type="domain" description="RRM" evidence="4">
    <location>
        <begin position="203"/>
        <end position="283"/>
    </location>
</feature>
<dbReference type="SMART" id="SM00360">
    <property type="entry name" value="RRM"/>
    <property type="match status" value="3"/>
</dbReference>
<dbReference type="InterPro" id="IPR012677">
    <property type="entry name" value="Nucleotide-bd_a/b_plait_sf"/>
</dbReference>
<dbReference type="STRING" id="337451.A0A443NFE9"/>
<keyword evidence="6" id="KW-1185">Reference proteome</keyword>
<name>A0A443NFE9_9MAGN</name>
<dbReference type="InterPro" id="IPR000504">
    <property type="entry name" value="RRM_dom"/>
</dbReference>
<evidence type="ECO:0000256" key="1">
    <source>
        <dbReference type="ARBA" id="ARBA00022884"/>
    </source>
</evidence>
<dbReference type="Pfam" id="PF00076">
    <property type="entry name" value="RRM_1"/>
    <property type="match status" value="2"/>
</dbReference>
<evidence type="ECO:0000259" key="4">
    <source>
        <dbReference type="PROSITE" id="PS50102"/>
    </source>
</evidence>
<dbReference type="GO" id="GO:0003723">
    <property type="term" value="F:RNA binding"/>
    <property type="evidence" value="ECO:0007669"/>
    <property type="project" value="UniProtKB-UniRule"/>
</dbReference>
<dbReference type="Gene3D" id="3.30.70.330">
    <property type="match status" value="3"/>
</dbReference>
<dbReference type="OrthoDB" id="3800936at2759"/>
<dbReference type="AlphaFoldDB" id="A0A443NFE9"/>
<sequence length="627" mass="69101">MAQVTYSSSDAIKEHEHKVKGFEIFVGGMARSVTESMVHETLVSCGEIVEIRIMKDQKGDSKGFGFVRFATKEAAFKAQKEKNGYMLQGKKIGIALSTDQDSLFLGSLPKDWSFEEFEKTVHQAFQGVLSVDLAMSSVIGDSPAGKRQQNRGFGIVRFSSHSAAARAYRLGSKPDFLLGNCHPVVDWAEKEPEIDPEELVKIKVAFVGNLPKNANEGYLKKIFQPYGKVEKVALSRKGRYPVGFVHFSERSELDNAIKEMDGRTVEGPEKGPMFKIQVTVARPAEKDRKRARDETENKQASKSAANRPMSLKDSEARHFPDDNRSKALRFDRPIAAHGTDPYEEAVASLPTSLAERLLKIFRLGIATRYDIDIQLLTSLKELPESAAITVLDKFMLSCADGYNKGRQLAGLIARHQVDNTGLNRNPVHLAVRTRDSALEESELPSLPGPPRMPVFDPLVSRPASTALARYDHHTPSPGLYPYSSSVLDDPFVPRSSLGKLSSVLDDPFVPRRSLGKLSSSVLDDPFVPRSSFGKLSSSVLNDPSVPRTGLPKLGETGSLTSYETPVPSRAYGSSFGSNSLFDPTAGRIPERPQLKFDPFTGQPYKFDPFTGEPIKHQTYPSRSGGHI</sequence>
<evidence type="ECO:0000256" key="2">
    <source>
        <dbReference type="PROSITE-ProRule" id="PRU00176"/>
    </source>
</evidence>
<dbReference type="SUPFAM" id="SSF54928">
    <property type="entry name" value="RNA-binding domain, RBD"/>
    <property type="match status" value="2"/>
</dbReference>
<dbReference type="InterPro" id="IPR035979">
    <property type="entry name" value="RBD_domain_sf"/>
</dbReference>
<dbReference type="Proteomes" id="UP000283530">
    <property type="component" value="Unassembled WGS sequence"/>
</dbReference>
<gene>
    <name evidence="5" type="ORF">CKAN_00569700</name>
</gene>
<protein>
    <submittedName>
        <fullName evidence="5">Putative RNA-binding protein 46</fullName>
    </submittedName>
</protein>
<feature type="domain" description="RRM" evidence="4">
    <location>
        <begin position="22"/>
        <end position="99"/>
    </location>
</feature>
<feature type="region of interest" description="Disordered" evidence="3">
    <location>
        <begin position="541"/>
        <end position="565"/>
    </location>
</feature>
<comment type="caution">
    <text evidence="5">The sequence shown here is derived from an EMBL/GenBank/DDBJ whole genome shotgun (WGS) entry which is preliminary data.</text>
</comment>
<evidence type="ECO:0000256" key="3">
    <source>
        <dbReference type="SAM" id="MobiDB-lite"/>
    </source>
</evidence>
<dbReference type="PROSITE" id="PS50102">
    <property type="entry name" value="RRM"/>
    <property type="match status" value="3"/>
</dbReference>
<dbReference type="CDD" id="cd00590">
    <property type="entry name" value="RRM_SF"/>
    <property type="match status" value="1"/>
</dbReference>